<dbReference type="InterPro" id="IPR008538">
    <property type="entry name" value="Uma2"/>
</dbReference>
<dbReference type="eggNOG" id="COG4636">
    <property type="taxonomic scope" value="Bacteria"/>
</dbReference>
<dbReference type="OrthoDB" id="483276at2"/>
<feature type="domain" description="Putative restriction endonuclease" evidence="1">
    <location>
        <begin position="43"/>
        <end position="142"/>
    </location>
</feature>
<proteinExistence type="predicted"/>
<gene>
    <name evidence="2" type="ORF">CY0110_11992</name>
</gene>
<keyword evidence="3" id="KW-1185">Reference proteome</keyword>
<reference evidence="2 3" key="1">
    <citation type="submission" date="2007-03" db="EMBL/GenBank/DDBJ databases">
        <authorList>
            <person name="Stal L."/>
            <person name="Ferriera S."/>
            <person name="Johnson J."/>
            <person name="Kravitz S."/>
            <person name="Beeson K."/>
            <person name="Sutton G."/>
            <person name="Rogers Y.-H."/>
            <person name="Friedman R."/>
            <person name="Frazier M."/>
            <person name="Venter J.C."/>
        </authorList>
    </citation>
    <scope>NUCLEOTIDE SEQUENCE [LARGE SCALE GENOMIC DNA]</scope>
    <source>
        <strain evidence="2 3">CCY0110</strain>
    </source>
</reference>
<dbReference type="PANTHER" id="PTHR33352">
    <property type="entry name" value="SLR1095 PROTEIN"/>
    <property type="match status" value="1"/>
</dbReference>
<organism evidence="2 3">
    <name type="scientific">Crocosphaera chwakensis CCY0110</name>
    <dbReference type="NCBI Taxonomy" id="391612"/>
    <lineage>
        <taxon>Bacteria</taxon>
        <taxon>Bacillati</taxon>
        <taxon>Cyanobacteriota</taxon>
        <taxon>Cyanophyceae</taxon>
        <taxon>Oscillatoriophycideae</taxon>
        <taxon>Chroococcales</taxon>
        <taxon>Aphanothecaceae</taxon>
        <taxon>Crocosphaera</taxon>
        <taxon>Crocosphaera chwakensis</taxon>
    </lineage>
</organism>
<dbReference type="AlphaFoldDB" id="A3IWK5"/>
<protein>
    <recommendedName>
        <fullName evidence="1">Putative restriction endonuclease domain-containing protein</fullName>
    </recommendedName>
</protein>
<dbReference type="PANTHER" id="PTHR33352:SF2">
    <property type="entry name" value="SLL0995 PROTEIN"/>
    <property type="match status" value="1"/>
</dbReference>
<dbReference type="Pfam" id="PF05685">
    <property type="entry name" value="Uma2"/>
    <property type="match status" value="1"/>
</dbReference>
<dbReference type="InterPro" id="IPR011335">
    <property type="entry name" value="Restrct_endonuc-II-like"/>
</dbReference>
<evidence type="ECO:0000313" key="3">
    <source>
        <dbReference type="Proteomes" id="UP000003781"/>
    </source>
</evidence>
<dbReference type="EMBL" id="AAXW01000053">
    <property type="protein sequence ID" value="EAZ89116.1"/>
    <property type="molecule type" value="Genomic_DNA"/>
</dbReference>
<evidence type="ECO:0000259" key="1">
    <source>
        <dbReference type="Pfam" id="PF05685"/>
    </source>
</evidence>
<evidence type="ECO:0000313" key="2">
    <source>
        <dbReference type="EMBL" id="EAZ89116.1"/>
    </source>
</evidence>
<comment type="caution">
    <text evidence="2">The sequence shown here is derived from an EMBL/GenBank/DDBJ whole genome shotgun (WGS) entry which is preliminary data.</text>
</comment>
<name>A3IWK5_9CHRO</name>
<dbReference type="Gene3D" id="3.90.1570.10">
    <property type="entry name" value="tt1808, chain A"/>
    <property type="match status" value="1"/>
</dbReference>
<sequence length="237" mass="27705">MVQQLSSTLIYPESDGKPIADNTKQFRWIVVIKENLELLFARDNQLFIAGDLLWYPLEGNHPLAQAPDTMVVFGRRKGDRGSYQQWKEDNISAQVVFEILFPSNRLKEMAKKFQFYERYGVEEYYLFDPDKIDLQGWIRVEDKLNVIEEINHWVSPRLGIKFVLTSVNLEIYRPDGEPFLTFVELGQLRQQEKGKIKQLEQAQKNAIFRLHDLGLIVEQIADSLSLSVEEVQKELRS</sequence>
<dbReference type="RefSeq" id="WP_008277762.1">
    <property type="nucleotide sequence ID" value="NZ_AAXW01000053.1"/>
</dbReference>
<accession>A3IWK5</accession>
<dbReference type="SUPFAM" id="SSF52980">
    <property type="entry name" value="Restriction endonuclease-like"/>
    <property type="match status" value="1"/>
</dbReference>
<dbReference type="InterPro" id="IPR012296">
    <property type="entry name" value="Nuclease_put_TT1808"/>
</dbReference>
<dbReference type="CDD" id="cd06260">
    <property type="entry name" value="DUF820-like"/>
    <property type="match status" value="1"/>
</dbReference>
<dbReference type="Proteomes" id="UP000003781">
    <property type="component" value="Unassembled WGS sequence"/>
</dbReference>